<sequence>MNDVEWEPLQVPTMDSIRRLVSAPGAPPWPPRGEWGASEVFQVVQTRWRRAIRETCTHPHGSRDSLATNLFGEPRVECPRCHKRPEHVDGDES</sequence>
<gene>
    <name evidence="1" type="ORF">EV383_4448</name>
</gene>
<accession>A0A4Q7V474</accession>
<protein>
    <submittedName>
        <fullName evidence="1">Uncharacterized protein</fullName>
    </submittedName>
</protein>
<dbReference type="Proteomes" id="UP000291591">
    <property type="component" value="Unassembled WGS sequence"/>
</dbReference>
<dbReference type="RefSeq" id="WP_130291666.1">
    <property type="nucleotide sequence ID" value="NZ_SHKL01000001.1"/>
</dbReference>
<proteinExistence type="predicted"/>
<keyword evidence="2" id="KW-1185">Reference proteome</keyword>
<evidence type="ECO:0000313" key="2">
    <source>
        <dbReference type="Proteomes" id="UP000291591"/>
    </source>
</evidence>
<dbReference type="EMBL" id="SHKL01000001">
    <property type="protein sequence ID" value="RZT87523.1"/>
    <property type="molecule type" value="Genomic_DNA"/>
</dbReference>
<reference evidence="1 2" key="1">
    <citation type="submission" date="2019-02" db="EMBL/GenBank/DDBJ databases">
        <title>Sequencing the genomes of 1000 actinobacteria strains.</title>
        <authorList>
            <person name="Klenk H.-P."/>
        </authorList>
    </citation>
    <scope>NUCLEOTIDE SEQUENCE [LARGE SCALE GENOMIC DNA]</scope>
    <source>
        <strain evidence="1 2">DSM 45779</strain>
    </source>
</reference>
<dbReference type="AlphaFoldDB" id="A0A4Q7V474"/>
<organism evidence="1 2">
    <name type="scientific">Pseudonocardia sediminis</name>
    <dbReference type="NCBI Taxonomy" id="1397368"/>
    <lineage>
        <taxon>Bacteria</taxon>
        <taxon>Bacillati</taxon>
        <taxon>Actinomycetota</taxon>
        <taxon>Actinomycetes</taxon>
        <taxon>Pseudonocardiales</taxon>
        <taxon>Pseudonocardiaceae</taxon>
        <taxon>Pseudonocardia</taxon>
    </lineage>
</organism>
<comment type="caution">
    <text evidence="1">The sequence shown here is derived from an EMBL/GenBank/DDBJ whole genome shotgun (WGS) entry which is preliminary data.</text>
</comment>
<name>A0A4Q7V474_PSEST</name>
<evidence type="ECO:0000313" key="1">
    <source>
        <dbReference type="EMBL" id="RZT87523.1"/>
    </source>
</evidence>